<dbReference type="AlphaFoldDB" id="A0A0G2DVB8"/>
<dbReference type="Pfam" id="PF00734">
    <property type="entry name" value="CBM_1"/>
    <property type="match status" value="1"/>
</dbReference>
<keyword evidence="8" id="KW-0186">Copper</keyword>
<proteinExistence type="inferred from homology"/>
<comment type="similarity">
    <text evidence="13">Belongs to the polysaccharide monooxygenase AA9 family.</text>
</comment>
<feature type="chain" id="PRO_5002543068" description="lytic cellulose monooxygenase (C4-dehydrogenating)" evidence="16">
    <location>
        <begin position="21"/>
        <end position="358"/>
    </location>
</feature>
<comment type="caution">
    <text evidence="18">The sequence shown here is derived from an EMBL/GenBank/DDBJ whole genome shotgun (WGS) entry which is preliminary data.</text>
</comment>
<organism evidence="18 19">
    <name type="scientific">Diplodia seriata</name>
    <dbReference type="NCBI Taxonomy" id="420778"/>
    <lineage>
        <taxon>Eukaryota</taxon>
        <taxon>Fungi</taxon>
        <taxon>Dikarya</taxon>
        <taxon>Ascomycota</taxon>
        <taxon>Pezizomycotina</taxon>
        <taxon>Dothideomycetes</taxon>
        <taxon>Dothideomycetes incertae sedis</taxon>
        <taxon>Botryosphaeriales</taxon>
        <taxon>Botryosphaeriaceae</taxon>
        <taxon>Diplodia</taxon>
    </lineage>
</organism>
<comment type="catalytic activity">
    <reaction evidence="14">
        <text>[(1-&gt;4)-beta-D-glucosyl]n+m + reduced acceptor + O2 = 4-dehydro-beta-D-glucosyl-[(1-&gt;4)-beta-D-glucosyl]n-1 + [(1-&gt;4)-beta-D-glucosyl]m + acceptor + H2O.</text>
        <dbReference type="EC" id="1.14.99.56"/>
    </reaction>
</comment>
<accession>A0A0G2DVB8</accession>
<feature type="domain" description="CBM1" evidence="17">
    <location>
        <begin position="322"/>
        <end position="358"/>
    </location>
</feature>
<evidence type="ECO:0000256" key="6">
    <source>
        <dbReference type="ARBA" id="ARBA00023001"/>
    </source>
</evidence>
<evidence type="ECO:0000256" key="5">
    <source>
        <dbReference type="ARBA" id="ARBA00022729"/>
    </source>
</evidence>
<dbReference type="SUPFAM" id="SSF57180">
    <property type="entry name" value="Cellulose-binding domain"/>
    <property type="match status" value="1"/>
</dbReference>
<keyword evidence="11" id="KW-0119">Carbohydrate metabolism</keyword>
<keyword evidence="6" id="KW-0136">Cellulose degradation</keyword>
<evidence type="ECO:0000256" key="13">
    <source>
        <dbReference type="ARBA" id="ARBA00044502"/>
    </source>
</evidence>
<dbReference type="Proteomes" id="UP000034182">
    <property type="component" value="Unassembled WGS sequence"/>
</dbReference>
<feature type="signal peptide" evidence="16">
    <location>
        <begin position="1"/>
        <end position="20"/>
    </location>
</feature>
<evidence type="ECO:0000256" key="8">
    <source>
        <dbReference type="ARBA" id="ARBA00023008"/>
    </source>
</evidence>
<evidence type="ECO:0000256" key="3">
    <source>
        <dbReference type="ARBA" id="ARBA00022525"/>
    </source>
</evidence>
<dbReference type="PROSITE" id="PS51164">
    <property type="entry name" value="CBM1_2"/>
    <property type="match status" value="1"/>
</dbReference>
<dbReference type="GO" id="GO:0004497">
    <property type="term" value="F:monooxygenase activity"/>
    <property type="evidence" value="ECO:0007669"/>
    <property type="project" value="UniProtKB-KW"/>
</dbReference>
<dbReference type="Gene3D" id="2.70.50.70">
    <property type="match status" value="1"/>
</dbReference>
<dbReference type="GO" id="GO:0046872">
    <property type="term" value="F:metal ion binding"/>
    <property type="evidence" value="ECO:0007669"/>
    <property type="project" value="UniProtKB-KW"/>
</dbReference>
<evidence type="ECO:0000256" key="2">
    <source>
        <dbReference type="ARBA" id="ARBA00004613"/>
    </source>
</evidence>
<dbReference type="EMBL" id="LAQI01000242">
    <property type="protein sequence ID" value="KKY14126.1"/>
    <property type="molecule type" value="Genomic_DNA"/>
</dbReference>
<dbReference type="InterPro" id="IPR049892">
    <property type="entry name" value="AA9"/>
</dbReference>
<evidence type="ECO:0000256" key="4">
    <source>
        <dbReference type="ARBA" id="ARBA00022723"/>
    </source>
</evidence>
<dbReference type="InterPro" id="IPR000254">
    <property type="entry name" value="CBD"/>
</dbReference>
<keyword evidence="4" id="KW-0479">Metal-binding</keyword>
<dbReference type="InterPro" id="IPR035971">
    <property type="entry name" value="CBD_sf"/>
</dbReference>
<dbReference type="Pfam" id="PF03443">
    <property type="entry name" value="AA9"/>
    <property type="match status" value="1"/>
</dbReference>
<evidence type="ECO:0000256" key="1">
    <source>
        <dbReference type="ARBA" id="ARBA00001973"/>
    </source>
</evidence>
<dbReference type="PANTHER" id="PTHR33353:SF10">
    <property type="entry name" value="ENDO-BETA-1,4-GLUCANASE D"/>
    <property type="match status" value="1"/>
</dbReference>
<keyword evidence="7" id="KW-0560">Oxidoreductase</keyword>
<evidence type="ECO:0000256" key="12">
    <source>
        <dbReference type="ARBA" id="ARBA00023326"/>
    </source>
</evidence>
<evidence type="ECO:0000256" key="10">
    <source>
        <dbReference type="ARBA" id="ARBA00023157"/>
    </source>
</evidence>
<dbReference type="SMART" id="SM00236">
    <property type="entry name" value="fCBD"/>
    <property type="match status" value="1"/>
</dbReference>
<evidence type="ECO:0000313" key="18">
    <source>
        <dbReference type="EMBL" id="KKY14126.1"/>
    </source>
</evidence>
<gene>
    <name evidence="18" type="ORF">UCDDS831_g08448</name>
</gene>
<name>A0A0G2DVB8_9PEZI</name>
<dbReference type="EC" id="1.14.99.56" evidence="15"/>
<dbReference type="CDD" id="cd21175">
    <property type="entry name" value="LPMO_AA9"/>
    <property type="match status" value="1"/>
</dbReference>
<reference evidence="18 19" key="1">
    <citation type="submission" date="2015-03" db="EMBL/GenBank/DDBJ databases">
        <authorList>
            <person name="Morales-Cruz A."/>
            <person name="Amrine K.C."/>
            <person name="Cantu D."/>
        </authorList>
    </citation>
    <scope>NUCLEOTIDE SEQUENCE [LARGE SCALE GENOMIC DNA]</scope>
    <source>
        <strain evidence="18">DS831</strain>
    </source>
</reference>
<keyword evidence="3" id="KW-0964">Secreted</keyword>
<protein>
    <recommendedName>
        <fullName evidence="15">lytic cellulose monooxygenase (C4-dehydrogenating)</fullName>
        <ecNumber evidence="15">1.14.99.56</ecNumber>
    </recommendedName>
</protein>
<comment type="subcellular location">
    <subcellularLocation>
        <location evidence="2">Secreted</location>
    </subcellularLocation>
</comment>
<keyword evidence="9" id="KW-0503">Monooxygenase</keyword>
<keyword evidence="10" id="KW-1015">Disulfide bond</keyword>
<evidence type="ECO:0000256" key="9">
    <source>
        <dbReference type="ARBA" id="ARBA00023033"/>
    </source>
</evidence>
<dbReference type="PANTHER" id="PTHR33353">
    <property type="entry name" value="PUTATIVE (AFU_ORTHOLOGUE AFUA_1G12560)-RELATED"/>
    <property type="match status" value="1"/>
</dbReference>
<keyword evidence="5 16" id="KW-0732">Signal</keyword>
<evidence type="ECO:0000259" key="17">
    <source>
        <dbReference type="PROSITE" id="PS51164"/>
    </source>
</evidence>
<evidence type="ECO:0000256" key="14">
    <source>
        <dbReference type="ARBA" id="ARBA00045077"/>
    </source>
</evidence>
<keyword evidence="12" id="KW-0624">Polysaccharide degradation</keyword>
<evidence type="ECO:0000256" key="11">
    <source>
        <dbReference type="ARBA" id="ARBA00023277"/>
    </source>
</evidence>
<evidence type="ECO:0000313" key="19">
    <source>
        <dbReference type="Proteomes" id="UP000034182"/>
    </source>
</evidence>
<dbReference type="GO" id="GO:0005576">
    <property type="term" value="C:extracellular region"/>
    <property type="evidence" value="ECO:0007669"/>
    <property type="project" value="UniProtKB-SubCell"/>
</dbReference>
<reference evidence="18 19" key="2">
    <citation type="submission" date="2015-05" db="EMBL/GenBank/DDBJ databases">
        <title>Distinctive expansion of gene families associated with plant cell wall degradation and secondary metabolism in the genomes of grapevine trunk pathogens.</title>
        <authorList>
            <person name="Lawrence D.P."/>
            <person name="Travadon R."/>
            <person name="Rolshausen P.E."/>
            <person name="Baumgartner K."/>
        </authorList>
    </citation>
    <scope>NUCLEOTIDE SEQUENCE [LARGE SCALE GENOMIC DNA]</scope>
    <source>
        <strain evidence="18">DS831</strain>
    </source>
</reference>
<dbReference type="PROSITE" id="PS00562">
    <property type="entry name" value="CBM1_1"/>
    <property type="match status" value="1"/>
</dbReference>
<evidence type="ECO:0000256" key="15">
    <source>
        <dbReference type="ARBA" id="ARBA00047174"/>
    </source>
</evidence>
<evidence type="ECO:0000256" key="16">
    <source>
        <dbReference type="SAM" id="SignalP"/>
    </source>
</evidence>
<comment type="cofactor">
    <cofactor evidence="1">
        <name>Cu(2+)</name>
        <dbReference type="ChEBI" id="CHEBI:29036"/>
    </cofactor>
</comment>
<dbReference type="GO" id="GO:0030245">
    <property type="term" value="P:cellulose catabolic process"/>
    <property type="evidence" value="ECO:0007669"/>
    <property type="project" value="UniProtKB-KW"/>
</dbReference>
<dbReference type="InterPro" id="IPR005103">
    <property type="entry name" value="AA9_LPMO"/>
</dbReference>
<sequence>MQFSLATIAAVAAMVPSISAHYCFNKLIVDGAVVDSEPYQYVRQNTNSNSPVTDVSSNALRCNVGGLDSGSTTKTKEVAPGAEVGFALDSTIGHPGPLQVYMSKADTTAASYDGSGDWFKVYEMGPGEITDEGLQWLSNGISNFTFPLPEETPAGEYLLRVEQVGLHGASEVGGAQFYISCAQIKVTGSGSGSPAPTVKIPGVYTGEEPGLKINIYWPIPTNYTMPGPAVWPEGSGEASSNSSSAAATPASSAAAVASSAVSQVAQAVAVSTPDAAAPTPQVISTPLVVPTPAGTPLFTPPSNGGAGAVPTPVTTPSTGTGSSVQKYGQCGGSNYKGSSECASGLTCKAWNDFYSQCL</sequence>
<evidence type="ECO:0000256" key="7">
    <source>
        <dbReference type="ARBA" id="ARBA00023002"/>
    </source>
</evidence>
<dbReference type="GO" id="GO:0030248">
    <property type="term" value="F:cellulose binding"/>
    <property type="evidence" value="ECO:0007669"/>
    <property type="project" value="InterPro"/>
</dbReference>